<keyword evidence="4 5" id="KW-0143">Chaperone</keyword>
<evidence type="ECO:0000256" key="5">
    <source>
        <dbReference type="HAMAP-Rule" id="MF_00014"/>
    </source>
</evidence>
<keyword evidence="2 5" id="KW-0690">Ribosome biogenesis</keyword>
<evidence type="ECO:0000256" key="2">
    <source>
        <dbReference type="ARBA" id="ARBA00022517"/>
    </source>
</evidence>
<evidence type="ECO:0000256" key="4">
    <source>
        <dbReference type="ARBA" id="ARBA00023186"/>
    </source>
</evidence>
<accession>A0ABZ1BMI2</accession>
<comment type="similarity">
    <text evidence="5">Belongs to the RimM family.</text>
</comment>
<evidence type="ECO:0000256" key="3">
    <source>
        <dbReference type="ARBA" id="ARBA00022552"/>
    </source>
</evidence>
<dbReference type="EMBL" id="CP141614">
    <property type="protein sequence ID" value="WRP13357.1"/>
    <property type="molecule type" value="Genomic_DNA"/>
</dbReference>
<keyword evidence="1 5" id="KW-0963">Cytoplasm</keyword>
<dbReference type="Gene3D" id="2.30.30.240">
    <property type="entry name" value="PRC-barrel domain"/>
    <property type="match status" value="1"/>
</dbReference>
<dbReference type="InterPro" id="IPR002676">
    <property type="entry name" value="RimM_N"/>
</dbReference>
<dbReference type="Pfam" id="PF24986">
    <property type="entry name" value="PRC_RimM"/>
    <property type="match status" value="1"/>
</dbReference>
<dbReference type="RefSeq" id="WP_324667602.1">
    <property type="nucleotide sequence ID" value="NZ_CP141614.1"/>
</dbReference>
<dbReference type="PANTHER" id="PTHR33692">
    <property type="entry name" value="RIBOSOME MATURATION FACTOR RIMM"/>
    <property type="match status" value="1"/>
</dbReference>
<keyword evidence="3 5" id="KW-0698">rRNA processing</keyword>
<protein>
    <recommendedName>
        <fullName evidence="5">Ribosome maturation factor RimM</fullName>
    </recommendedName>
</protein>
<evidence type="ECO:0000313" key="8">
    <source>
        <dbReference type="EMBL" id="WRP13357.1"/>
    </source>
</evidence>
<gene>
    <name evidence="5 8" type="primary">rimM</name>
    <name evidence="8" type="ORF">VLY81_07805</name>
</gene>
<proteinExistence type="inferred from homology"/>
<reference evidence="9" key="1">
    <citation type="submission" date="2023-12" db="EMBL/GenBank/DDBJ databases">
        <title>Novel isolates from deep terrestrial aquifers shed light on the physiology and ecology of the class Limnochordia.</title>
        <authorList>
            <person name="Karnachuk O.V."/>
            <person name="Lukina A.P."/>
            <person name="Avakyan M.R."/>
            <person name="Kadnikov V."/>
            <person name="Begmatov S."/>
            <person name="Beletsky A.V."/>
            <person name="Mardanov A.V."/>
            <person name="Ravin N.V."/>
        </authorList>
    </citation>
    <scope>NUCLEOTIDE SEQUENCE [LARGE SCALE GENOMIC DNA]</scope>
    <source>
        <strain evidence="9">LN</strain>
    </source>
</reference>
<feature type="domain" description="RimM N-terminal" evidence="6">
    <location>
        <begin position="13"/>
        <end position="93"/>
    </location>
</feature>
<dbReference type="Gene3D" id="2.40.30.60">
    <property type="entry name" value="RimM"/>
    <property type="match status" value="1"/>
</dbReference>
<comment type="function">
    <text evidence="5">An accessory protein needed during the final step in the assembly of 30S ribosomal subunit, possibly for assembly of the head region. Essential for efficient processing of 16S rRNA. May be needed both before and after RbfA during the maturation of 16S rRNA. It has affinity for free ribosomal 30S subunits but not for 70S ribosomes.</text>
</comment>
<evidence type="ECO:0000259" key="7">
    <source>
        <dbReference type="Pfam" id="PF24986"/>
    </source>
</evidence>
<sequence>MTVGSASPQRVAVAQVLAPHGVRGEVRVAVLSDDPGRLGSVRTCWLRLGDQVRPAAIVSARPGPRGSVIVAFEGVTDRDQAERLRGAWVEIPGEQVRPLPEGHFYLFQLMGLEVWTQDGRCLGRISGVLRSRAHDLWEVTPPAGGEPVLIPAVRAFVERVEPEAGRVLVRLPEGLVP</sequence>
<comment type="subcellular location">
    <subcellularLocation>
        <location evidence="5">Cytoplasm</location>
    </subcellularLocation>
</comment>
<comment type="domain">
    <text evidence="5">The PRC barrel domain binds ribosomal protein uS19.</text>
</comment>
<evidence type="ECO:0000256" key="1">
    <source>
        <dbReference type="ARBA" id="ARBA00022490"/>
    </source>
</evidence>
<dbReference type="InterPro" id="IPR011033">
    <property type="entry name" value="PRC_barrel-like_sf"/>
</dbReference>
<feature type="domain" description="Ribosome maturation factor RimM PRC barrel" evidence="7">
    <location>
        <begin position="107"/>
        <end position="175"/>
    </location>
</feature>
<dbReference type="InterPro" id="IPR056792">
    <property type="entry name" value="PRC_RimM"/>
</dbReference>
<dbReference type="PANTHER" id="PTHR33692:SF1">
    <property type="entry name" value="RIBOSOME MATURATION FACTOR RIMM"/>
    <property type="match status" value="1"/>
</dbReference>
<comment type="subunit">
    <text evidence="5">Binds ribosomal protein uS19.</text>
</comment>
<dbReference type="Proteomes" id="UP001333102">
    <property type="component" value="Chromosome"/>
</dbReference>
<dbReference type="InterPro" id="IPR009000">
    <property type="entry name" value="Transl_B-barrel_sf"/>
</dbReference>
<evidence type="ECO:0000259" key="6">
    <source>
        <dbReference type="Pfam" id="PF01782"/>
    </source>
</evidence>
<evidence type="ECO:0000313" key="9">
    <source>
        <dbReference type="Proteomes" id="UP001333102"/>
    </source>
</evidence>
<dbReference type="SUPFAM" id="SSF50346">
    <property type="entry name" value="PRC-barrel domain"/>
    <property type="match status" value="1"/>
</dbReference>
<dbReference type="InterPro" id="IPR011961">
    <property type="entry name" value="RimM"/>
</dbReference>
<dbReference type="NCBIfam" id="TIGR02273">
    <property type="entry name" value="16S_RimM"/>
    <property type="match status" value="1"/>
</dbReference>
<keyword evidence="9" id="KW-1185">Reference proteome</keyword>
<dbReference type="InterPro" id="IPR036976">
    <property type="entry name" value="RimM_N_sf"/>
</dbReference>
<dbReference type="Pfam" id="PF01782">
    <property type="entry name" value="RimM"/>
    <property type="match status" value="1"/>
</dbReference>
<name>A0ABZ1BMI2_9FIRM</name>
<dbReference type="SUPFAM" id="SSF50447">
    <property type="entry name" value="Translation proteins"/>
    <property type="match status" value="1"/>
</dbReference>
<organism evidence="8 9">
    <name type="scientific">Geochorda subterranea</name>
    <dbReference type="NCBI Taxonomy" id="3109564"/>
    <lineage>
        <taxon>Bacteria</taxon>
        <taxon>Bacillati</taxon>
        <taxon>Bacillota</taxon>
        <taxon>Limnochordia</taxon>
        <taxon>Limnochordales</taxon>
        <taxon>Geochordaceae</taxon>
        <taxon>Geochorda</taxon>
    </lineage>
</organism>
<dbReference type="HAMAP" id="MF_00014">
    <property type="entry name" value="Ribosome_mat_RimM"/>
    <property type="match status" value="1"/>
</dbReference>